<evidence type="ECO:0000313" key="1">
    <source>
        <dbReference type="EMBL" id="KAI3817987.1"/>
    </source>
</evidence>
<keyword evidence="2" id="KW-1185">Reference proteome</keyword>
<organism evidence="1 2">
    <name type="scientific">Smallanthus sonchifolius</name>
    <dbReference type="NCBI Taxonomy" id="185202"/>
    <lineage>
        <taxon>Eukaryota</taxon>
        <taxon>Viridiplantae</taxon>
        <taxon>Streptophyta</taxon>
        <taxon>Embryophyta</taxon>
        <taxon>Tracheophyta</taxon>
        <taxon>Spermatophyta</taxon>
        <taxon>Magnoliopsida</taxon>
        <taxon>eudicotyledons</taxon>
        <taxon>Gunneridae</taxon>
        <taxon>Pentapetalae</taxon>
        <taxon>asterids</taxon>
        <taxon>campanulids</taxon>
        <taxon>Asterales</taxon>
        <taxon>Asteraceae</taxon>
        <taxon>Asteroideae</taxon>
        <taxon>Heliantheae alliance</taxon>
        <taxon>Millerieae</taxon>
        <taxon>Smallanthus</taxon>
    </lineage>
</organism>
<gene>
    <name evidence="1" type="ORF">L1987_11789</name>
</gene>
<reference evidence="1 2" key="2">
    <citation type="journal article" date="2022" name="Mol. Ecol. Resour.">
        <title>The genomes of chicory, endive, great burdock and yacon provide insights into Asteraceae paleo-polyploidization history and plant inulin production.</title>
        <authorList>
            <person name="Fan W."/>
            <person name="Wang S."/>
            <person name="Wang H."/>
            <person name="Wang A."/>
            <person name="Jiang F."/>
            <person name="Liu H."/>
            <person name="Zhao H."/>
            <person name="Xu D."/>
            <person name="Zhang Y."/>
        </authorList>
    </citation>
    <scope>NUCLEOTIDE SEQUENCE [LARGE SCALE GENOMIC DNA]</scope>
    <source>
        <strain evidence="2">cv. Yunnan</strain>
        <tissue evidence="1">Leaves</tissue>
    </source>
</reference>
<protein>
    <submittedName>
        <fullName evidence="1">Uncharacterized protein</fullName>
    </submittedName>
</protein>
<dbReference type="Proteomes" id="UP001056120">
    <property type="component" value="Linkage Group LG04"/>
</dbReference>
<evidence type="ECO:0000313" key="2">
    <source>
        <dbReference type="Proteomes" id="UP001056120"/>
    </source>
</evidence>
<name>A0ACB9JCB4_9ASTR</name>
<reference evidence="2" key="1">
    <citation type="journal article" date="2022" name="Mol. Ecol. Resour.">
        <title>The genomes of chicory, endive, great burdock and yacon provide insights into Asteraceae palaeo-polyploidization history and plant inulin production.</title>
        <authorList>
            <person name="Fan W."/>
            <person name="Wang S."/>
            <person name="Wang H."/>
            <person name="Wang A."/>
            <person name="Jiang F."/>
            <person name="Liu H."/>
            <person name="Zhao H."/>
            <person name="Xu D."/>
            <person name="Zhang Y."/>
        </authorList>
    </citation>
    <scope>NUCLEOTIDE SEQUENCE [LARGE SCALE GENOMIC DNA]</scope>
    <source>
        <strain evidence="2">cv. Yunnan</strain>
    </source>
</reference>
<proteinExistence type="predicted"/>
<dbReference type="EMBL" id="CM042021">
    <property type="protein sequence ID" value="KAI3817987.1"/>
    <property type="molecule type" value="Genomic_DNA"/>
</dbReference>
<sequence length="404" mass="43817">MKKVKEKVDKLKATIKHGGDHKDEAQTVNDSPVVRSGLAEPTVMGTPVLAEDLYATHSDIIDTPVRSFAQWEDEERHGAPPPLSTDYETRLTDQPHVGHHTYGQDVNREQLKGIIGKPTGLEDRRGESQLLSAGTYGTHPTDLSQVGRPAYGDQDVGREQQMGSGKSTGMEDTMYPRNTTTAVSPANVHSEVTDTSNTGGKEVGITDVLRSFDKMKVFNEHEAKSLESDQNEPTVYTGSHDQFAPEPVENPPLDTVAEDPSNRNSSYTQRISSATSAIAHKAAEVKDSIVSKLGSSSENKSDASTISPKTNKKSSFPTDLSHKVADTLSNTLGPVYEKVAGAEGVTVKEYLVDTFKPGDDDKVLSEAITHAFHRGKGNGQPQESSTTTYVIREEGERRVQDSGN</sequence>
<accession>A0ACB9JCB4</accession>
<comment type="caution">
    <text evidence="1">The sequence shown here is derived from an EMBL/GenBank/DDBJ whole genome shotgun (WGS) entry which is preliminary data.</text>
</comment>